<dbReference type="Pfam" id="PF00700">
    <property type="entry name" value="Flagellin_C"/>
    <property type="match status" value="1"/>
</dbReference>
<dbReference type="EMBL" id="JAQYXP010000003">
    <property type="protein sequence ID" value="MEN3236368.1"/>
    <property type="molecule type" value="Genomic_DNA"/>
</dbReference>
<sequence length="333" mass="33229">MQSNAATNLPKLQGTAALGTAGESTTTGKSQRDVAAAKTVIGTASAATSTASGNVGIDSTKVDTLQLAAGSTVYNLSIKSTDTVNDLVNGINRSGVATASIDSQGQLQITGTGSDALTVQAGKITAGTGAITADATELAKLTGGAVATAAGGTSAQRSALVNQFNNLRTQLDQAVKDAGFNGTNLLNGDAMTVSFNEKTGSAASKLQIQNSAITSLNLGIGTASDSATAQAGANFGVQNNADLGDAADALTNALTTLKSTSSTLGSNLSVIQTRQDFTKQIVEVLDTGAANLTNADMNEEAATSQALATRQSLSISALSLANQAQQGILQLLR</sequence>
<name>A0ABU9ZY43_9HYPH</name>
<dbReference type="InterPro" id="IPR046358">
    <property type="entry name" value="Flagellin_C"/>
</dbReference>
<accession>A0ABU9ZY43</accession>
<evidence type="ECO:0000259" key="1">
    <source>
        <dbReference type="Pfam" id="PF00700"/>
    </source>
</evidence>
<comment type="caution">
    <text evidence="2">The sequence shown here is derived from an EMBL/GenBank/DDBJ whole genome shotgun (WGS) entry which is preliminary data.</text>
</comment>
<protein>
    <submittedName>
        <fullName evidence="2">Flagellin</fullName>
    </submittedName>
</protein>
<dbReference type="Gene3D" id="1.20.1330.10">
    <property type="entry name" value="f41 fragment of flagellin, N-terminal domain"/>
    <property type="match status" value="1"/>
</dbReference>
<evidence type="ECO:0000313" key="2">
    <source>
        <dbReference type="EMBL" id="MEN3236368.1"/>
    </source>
</evidence>
<keyword evidence="2" id="KW-0966">Cell projection</keyword>
<keyword evidence="2" id="KW-0282">Flagellum</keyword>
<dbReference type="RefSeq" id="WP_346013328.1">
    <property type="nucleotide sequence ID" value="NZ_JAQYXP010000003.1"/>
</dbReference>
<keyword evidence="3" id="KW-1185">Reference proteome</keyword>
<dbReference type="SUPFAM" id="SSF64518">
    <property type="entry name" value="Phase 1 flagellin"/>
    <property type="match status" value="1"/>
</dbReference>
<gene>
    <name evidence="2" type="ORF">PUR29_22725</name>
</gene>
<proteinExistence type="predicted"/>
<organism evidence="2 3">
    <name type="scientific">Methylobacterium ajmalii</name>
    <dbReference type="NCBI Taxonomy" id="2738439"/>
    <lineage>
        <taxon>Bacteria</taxon>
        <taxon>Pseudomonadati</taxon>
        <taxon>Pseudomonadota</taxon>
        <taxon>Alphaproteobacteria</taxon>
        <taxon>Hyphomicrobiales</taxon>
        <taxon>Methylobacteriaceae</taxon>
        <taxon>Methylobacterium</taxon>
    </lineage>
</organism>
<feature type="domain" description="Flagellin C-terminal" evidence="1">
    <location>
        <begin position="248"/>
        <end position="332"/>
    </location>
</feature>
<dbReference type="Proteomes" id="UP001407347">
    <property type="component" value="Unassembled WGS sequence"/>
</dbReference>
<evidence type="ECO:0000313" key="3">
    <source>
        <dbReference type="Proteomes" id="UP001407347"/>
    </source>
</evidence>
<keyword evidence="2" id="KW-0969">Cilium</keyword>
<reference evidence="2 3" key="1">
    <citation type="journal article" date="2023" name="PLoS ONE">
        <title>Complete genome assembly of Hawai'i environmental nontuberculous mycobacteria reveals unexpected co-isolation with methylobacteria.</title>
        <authorList>
            <person name="Hendrix J."/>
            <person name="Epperson L.E."/>
            <person name="Tong E.I."/>
            <person name="Chan Y.L."/>
            <person name="Hasan N.A."/>
            <person name="Dawrs S.N."/>
            <person name="Norton G.J."/>
            <person name="Virdi R."/>
            <person name="Crooks J.L."/>
            <person name="Chan E.D."/>
            <person name="Honda J.R."/>
            <person name="Strong M."/>
        </authorList>
    </citation>
    <scope>NUCLEOTIDE SEQUENCE [LARGE SCALE GENOMIC DNA]</scope>
    <source>
        <strain evidence="2 3">NJH_HI04-1</strain>
    </source>
</reference>